<name>A0ABQ3GIT4_9MICC</name>
<dbReference type="Proteomes" id="UP000642819">
    <property type="component" value="Unassembled WGS sequence"/>
</dbReference>
<dbReference type="EMBL" id="BMXK01000006">
    <property type="protein sequence ID" value="GHD06341.1"/>
    <property type="molecule type" value="Genomic_DNA"/>
</dbReference>
<evidence type="ECO:0000256" key="4">
    <source>
        <dbReference type="ARBA" id="ARBA00023002"/>
    </source>
</evidence>
<comment type="cofactor">
    <cofactor evidence="1">
        <name>FAD</name>
        <dbReference type="ChEBI" id="CHEBI:57692"/>
    </cofactor>
</comment>
<organism evidence="6 7">
    <name type="scientific">Zhihengliuella salsuginis</name>
    <dbReference type="NCBI Taxonomy" id="578222"/>
    <lineage>
        <taxon>Bacteria</taxon>
        <taxon>Bacillati</taxon>
        <taxon>Actinomycetota</taxon>
        <taxon>Actinomycetes</taxon>
        <taxon>Micrococcales</taxon>
        <taxon>Micrococcaceae</taxon>
        <taxon>Zhihengliuella</taxon>
    </lineage>
</organism>
<dbReference type="SUPFAM" id="SSF51905">
    <property type="entry name" value="FAD/NAD(P)-binding domain"/>
    <property type="match status" value="1"/>
</dbReference>
<keyword evidence="2" id="KW-0285">Flavoprotein</keyword>
<feature type="domain" description="FAD dependent oxidoreductase" evidence="5">
    <location>
        <begin position="15"/>
        <end position="369"/>
    </location>
</feature>
<dbReference type="PANTHER" id="PTHR10961:SF7">
    <property type="entry name" value="FAD DEPENDENT OXIDOREDUCTASE DOMAIN-CONTAINING PROTEIN"/>
    <property type="match status" value="1"/>
</dbReference>
<dbReference type="Gene3D" id="3.30.9.10">
    <property type="entry name" value="D-Amino Acid Oxidase, subunit A, domain 2"/>
    <property type="match status" value="1"/>
</dbReference>
<dbReference type="PANTHER" id="PTHR10961">
    <property type="entry name" value="PEROXISOMAL SARCOSINE OXIDASE"/>
    <property type="match status" value="1"/>
</dbReference>
<accession>A0ABQ3GIT4</accession>
<dbReference type="RefSeq" id="WP_189349647.1">
    <property type="nucleotide sequence ID" value="NZ_BMXK01000006.1"/>
</dbReference>
<gene>
    <name evidence="6" type="primary">solA</name>
    <name evidence="6" type="ORF">GCM10008096_16230</name>
</gene>
<keyword evidence="4" id="KW-0560">Oxidoreductase</keyword>
<evidence type="ECO:0000259" key="5">
    <source>
        <dbReference type="Pfam" id="PF01266"/>
    </source>
</evidence>
<sequence length="386" mass="40465">MNNGHDTTATSDAVDYAVIGAGIAGVSTAWRLAQAGHRVALLDRDEPANSAGSSHGSARILRYGYPDPLYARLLAEAEAGWSELEAAHGAPLITRTGCIDAGEAHDTRRLAGVFAETGVEHTLHSPEEAAARFGGRFAFGTEALWHRRAGVLDAEATVNAMVRAAVVHSANLLTGWEAASVTRRGAGYLVTAADGRKLSAGRVVVAAGGWLPGLLGGLGLPTSFTGALPAFEVRQESAFHFPYREAPDPADPWPTSIHMIEGMTVYTLPGGRDAGHRGQKVAEFNGGPVIPDASAQDGRISEARRARIVDYVGTYLPGLVPEPYAETTCLFTNTPDEDFVIDTCEGITVVSACSGHGAKFAPMLGTLAAGLATGERDVPAQFRPSR</sequence>
<evidence type="ECO:0000256" key="1">
    <source>
        <dbReference type="ARBA" id="ARBA00001974"/>
    </source>
</evidence>
<dbReference type="Gene3D" id="3.50.50.60">
    <property type="entry name" value="FAD/NAD(P)-binding domain"/>
    <property type="match status" value="1"/>
</dbReference>
<proteinExistence type="predicted"/>
<evidence type="ECO:0000256" key="2">
    <source>
        <dbReference type="ARBA" id="ARBA00022630"/>
    </source>
</evidence>
<evidence type="ECO:0000313" key="7">
    <source>
        <dbReference type="Proteomes" id="UP000642819"/>
    </source>
</evidence>
<dbReference type="Pfam" id="PF01266">
    <property type="entry name" value="DAO"/>
    <property type="match status" value="1"/>
</dbReference>
<protein>
    <submittedName>
        <fullName evidence="6">N-methyltryptophan oxidase</fullName>
    </submittedName>
</protein>
<dbReference type="InterPro" id="IPR036188">
    <property type="entry name" value="FAD/NAD-bd_sf"/>
</dbReference>
<dbReference type="InterPro" id="IPR045170">
    <property type="entry name" value="MTOX"/>
</dbReference>
<dbReference type="SUPFAM" id="SSF54373">
    <property type="entry name" value="FAD-linked reductases, C-terminal domain"/>
    <property type="match status" value="1"/>
</dbReference>
<comment type="caution">
    <text evidence="6">The sequence shown here is derived from an EMBL/GenBank/DDBJ whole genome shotgun (WGS) entry which is preliminary data.</text>
</comment>
<dbReference type="InterPro" id="IPR006076">
    <property type="entry name" value="FAD-dep_OxRdtase"/>
</dbReference>
<evidence type="ECO:0000313" key="6">
    <source>
        <dbReference type="EMBL" id="GHD06341.1"/>
    </source>
</evidence>
<evidence type="ECO:0000256" key="3">
    <source>
        <dbReference type="ARBA" id="ARBA00022827"/>
    </source>
</evidence>
<keyword evidence="7" id="KW-1185">Reference proteome</keyword>
<keyword evidence="3" id="KW-0274">FAD</keyword>
<reference evidence="7" key="1">
    <citation type="journal article" date="2019" name="Int. J. Syst. Evol. Microbiol.">
        <title>The Global Catalogue of Microorganisms (GCM) 10K type strain sequencing project: providing services to taxonomists for standard genome sequencing and annotation.</title>
        <authorList>
            <consortium name="The Broad Institute Genomics Platform"/>
            <consortium name="The Broad Institute Genome Sequencing Center for Infectious Disease"/>
            <person name="Wu L."/>
            <person name="Ma J."/>
        </authorList>
    </citation>
    <scope>NUCLEOTIDE SEQUENCE [LARGE SCALE GENOMIC DNA]</scope>
    <source>
        <strain evidence="7">KCTC 19466</strain>
    </source>
</reference>